<dbReference type="InterPro" id="IPR038765">
    <property type="entry name" value="Papain-like_cys_pep_sf"/>
</dbReference>
<sequence>MWIYRSIWNLVCCCVFDYAVFLLVDFAAKLSLNAARYVWDEYERSSIWMYQSLLLLSISLAIYTVAHTPYVLIVLTCATFLSCCDPNFHRKAPKYIRHACRVTLLTLTWTIDSFGATSIWLYNLAWRKALTKQQEFGEGPTNECRQGARVNEARAHDDDDDDDDSDDDIYDPPPHARHSLTVNLYSNPFRNSTHPTGLSARQRQVNPWRTDRGRGNDESQSARGNASAGSLYDARPSERREFAQTEAYGRGEAISARGGVTRARPQPQLRRPTLQEFREAGSMGNAAVVCTQQSSVGNARTSDAYVASWNRGATISPAPPAGDRPFEIVGSKVPPSTQRLRDRVLSFLGRGQRQDRPPGMVNDGRNICFVNSILQCLCHTPELADAISAAAAIDDATMRRSHAERQLVNSLATLICASRRQEVSCLDTAAFCEAGSRMNPALISPRCADQVQQDAAEFAMWLIYALHAALNRRASPAAPAPRGSSYESLQAHRRSPLAILRFIYGDLTPHAVEGLKHECQQQIELSHGLEPRRLAEPLQRLSDLEWMSYKERNESPVDDIFTGQCVEAQHCLACNRVSVTTQTFSLLPVPIARGEDAAVAARAPVRLEDCFEKYSKVEQLEGGNGLMCPRCCTAGAPTRLSSPGLRTATPDIITHMRRIASADAAAWSPIAATPGDVASSDPGATFRTSTPVEAAAAGSSRRTHGQRVTLLRQLPKCLVVQLLRFTYDQSLAVSRKIHAPVRVPLTLDLAPVIFDNLVYDDGSTTDASGHVYVYELYAVCVHVGTGNTFTGHYIAYSLADGVWYRTDDEAVVAVSMADELESKLVRENAYLLFYSKRPVQVCSGSPAPSV</sequence>
<organism evidence="5 6">
    <name type="scientific">Priapulus caudatus</name>
    <name type="common">Priapulid worm</name>
    <dbReference type="NCBI Taxonomy" id="37621"/>
    <lineage>
        <taxon>Eukaryota</taxon>
        <taxon>Metazoa</taxon>
        <taxon>Ecdysozoa</taxon>
        <taxon>Scalidophora</taxon>
        <taxon>Priapulida</taxon>
        <taxon>Priapulimorpha</taxon>
        <taxon>Priapulimorphida</taxon>
        <taxon>Priapulidae</taxon>
        <taxon>Priapulus</taxon>
    </lineage>
</organism>
<dbReference type="Pfam" id="PF00443">
    <property type="entry name" value="UCH"/>
    <property type="match status" value="1"/>
</dbReference>
<evidence type="ECO:0000259" key="4">
    <source>
        <dbReference type="PROSITE" id="PS50235"/>
    </source>
</evidence>
<dbReference type="Proteomes" id="UP000695022">
    <property type="component" value="Unplaced"/>
</dbReference>
<evidence type="ECO:0000313" key="6">
    <source>
        <dbReference type="RefSeq" id="XP_014674836.1"/>
    </source>
</evidence>
<keyword evidence="3" id="KW-0472">Membrane</keyword>
<feature type="compositionally biased region" description="Acidic residues" evidence="2">
    <location>
        <begin position="158"/>
        <end position="170"/>
    </location>
</feature>
<name>A0ABM1ERL5_PRICU</name>
<keyword evidence="5" id="KW-1185">Reference proteome</keyword>
<keyword evidence="3" id="KW-1133">Transmembrane helix</keyword>
<evidence type="ECO:0000256" key="2">
    <source>
        <dbReference type="SAM" id="MobiDB-lite"/>
    </source>
</evidence>
<feature type="region of interest" description="Disordered" evidence="2">
    <location>
        <begin position="136"/>
        <end position="238"/>
    </location>
</feature>
<feature type="compositionally biased region" description="Polar residues" evidence="2">
    <location>
        <begin position="180"/>
        <end position="207"/>
    </location>
</feature>
<dbReference type="PROSITE" id="PS50235">
    <property type="entry name" value="USP_3"/>
    <property type="match status" value="1"/>
</dbReference>
<gene>
    <name evidence="6" type="primary">LOC106814956</name>
</gene>
<dbReference type="SUPFAM" id="SSF54001">
    <property type="entry name" value="Cysteine proteinases"/>
    <property type="match status" value="1"/>
</dbReference>
<dbReference type="InterPro" id="IPR028889">
    <property type="entry name" value="USP"/>
</dbReference>
<dbReference type="InterPro" id="IPR001394">
    <property type="entry name" value="Peptidase_C19_UCH"/>
</dbReference>
<reference evidence="6" key="1">
    <citation type="submission" date="2025-08" db="UniProtKB">
        <authorList>
            <consortium name="RefSeq"/>
        </authorList>
    </citation>
    <scope>IDENTIFICATION</scope>
</reference>
<keyword evidence="3" id="KW-0812">Transmembrane</keyword>
<proteinExistence type="inferred from homology"/>
<dbReference type="RefSeq" id="XP_014674836.1">
    <property type="nucleotide sequence ID" value="XM_014819350.1"/>
</dbReference>
<dbReference type="InterPro" id="IPR018200">
    <property type="entry name" value="USP_CS"/>
</dbReference>
<dbReference type="CDD" id="cd02257">
    <property type="entry name" value="Peptidase_C19"/>
    <property type="match status" value="1"/>
</dbReference>
<dbReference type="PANTHER" id="PTHR24006">
    <property type="entry name" value="UBIQUITIN CARBOXYL-TERMINAL HYDROLASE"/>
    <property type="match status" value="1"/>
</dbReference>
<feature type="compositionally biased region" description="Polar residues" evidence="2">
    <location>
        <begin position="218"/>
        <end position="228"/>
    </location>
</feature>
<evidence type="ECO:0000256" key="1">
    <source>
        <dbReference type="ARBA" id="ARBA00009085"/>
    </source>
</evidence>
<evidence type="ECO:0000313" key="5">
    <source>
        <dbReference type="Proteomes" id="UP000695022"/>
    </source>
</evidence>
<dbReference type="GeneID" id="106814956"/>
<dbReference type="PROSITE" id="PS00973">
    <property type="entry name" value="USP_2"/>
    <property type="match status" value="1"/>
</dbReference>
<protein>
    <submittedName>
        <fullName evidence="6">Uncharacterized protein LOC106814956 isoform X1</fullName>
    </submittedName>
</protein>
<feature type="domain" description="USP" evidence="4">
    <location>
        <begin position="358"/>
        <end position="837"/>
    </location>
</feature>
<dbReference type="InterPro" id="IPR050164">
    <property type="entry name" value="Peptidase_C19"/>
</dbReference>
<comment type="similarity">
    <text evidence="1">Belongs to the peptidase C19 family.</text>
</comment>
<feature type="transmembrane region" description="Helical" evidence="3">
    <location>
        <begin position="102"/>
        <end position="122"/>
    </location>
</feature>
<dbReference type="Gene3D" id="3.90.70.10">
    <property type="entry name" value="Cysteine proteinases"/>
    <property type="match status" value="1"/>
</dbReference>
<accession>A0ABM1ERL5</accession>
<evidence type="ECO:0000256" key="3">
    <source>
        <dbReference type="SAM" id="Phobius"/>
    </source>
</evidence>
<feature type="transmembrane region" description="Helical" evidence="3">
    <location>
        <begin position="7"/>
        <end position="28"/>
    </location>
</feature>
<feature type="transmembrane region" description="Helical" evidence="3">
    <location>
        <begin position="48"/>
        <end position="81"/>
    </location>
</feature>